<keyword evidence="10" id="KW-1185">Reference proteome</keyword>
<evidence type="ECO:0000256" key="3">
    <source>
        <dbReference type="ARBA" id="ARBA00022448"/>
    </source>
</evidence>
<feature type="transmembrane region" description="Helical" evidence="8">
    <location>
        <begin position="87"/>
        <end position="115"/>
    </location>
</feature>
<evidence type="ECO:0000313" key="10">
    <source>
        <dbReference type="Proteomes" id="UP000198638"/>
    </source>
</evidence>
<dbReference type="InterPro" id="IPR004688">
    <property type="entry name" value="Ni/Co_transpt"/>
</dbReference>
<feature type="transmembrane region" description="Helical" evidence="8">
    <location>
        <begin position="270"/>
        <end position="297"/>
    </location>
</feature>
<gene>
    <name evidence="9" type="ORF">SAMN05192564_1195</name>
</gene>
<comment type="similarity">
    <text evidence="2 8">Belongs to the NiCoT transporter (TC 2.A.52) family.</text>
</comment>
<evidence type="ECO:0000256" key="7">
    <source>
        <dbReference type="ARBA" id="ARBA00023136"/>
    </source>
</evidence>
<evidence type="ECO:0000256" key="6">
    <source>
        <dbReference type="ARBA" id="ARBA00022989"/>
    </source>
</evidence>
<feature type="transmembrane region" description="Helical" evidence="8">
    <location>
        <begin position="20"/>
        <end position="42"/>
    </location>
</feature>
<proteinExistence type="inferred from homology"/>
<sequence>MSDRVGTGFDGGCATSRGRIGALYGLLIAFNVGVWIWAFVAFHRYPLLMGTSLLAYSFGLRHAVDADHIAAIDNVTRKLMHAGQRPITVGLAFSLGHSTIVVAASVAIAATATAMQTHLAGFRETGALIGTLVSTLFLFAIALMNLAVLVSVARAFVRVRNGEPYVEEDMDVLLAGRGLLARFFRPLFRLVTKSRHMYWLGFLFGLGFDTATEVGLLSISAAGGTQGLPIWSILVFPALFTAGMTLIDTTDSILMLRAYGWAFVKPVRKLYYNLTMTTLSVVVALLVGGIEGLGLLGDRLALSGRFWNVIGVLNDNFGLVGYVIVGVFATCWLGSAVLYRWMRLGDLDGPSGQA</sequence>
<dbReference type="GO" id="GO:0005886">
    <property type="term" value="C:plasma membrane"/>
    <property type="evidence" value="ECO:0007669"/>
    <property type="project" value="UniProtKB-SubCell"/>
</dbReference>
<organism evidence="9 10">
    <name type="scientific">Paraburkholderia sartisoli</name>
    <dbReference type="NCBI Taxonomy" id="83784"/>
    <lineage>
        <taxon>Bacteria</taxon>
        <taxon>Pseudomonadati</taxon>
        <taxon>Pseudomonadota</taxon>
        <taxon>Betaproteobacteria</taxon>
        <taxon>Burkholderiales</taxon>
        <taxon>Burkholderiaceae</taxon>
        <taxon>Paraburkholderia</taxon>
    </lineage>
</organism>
<accession>A0A1H4HTJ6</accession>
<keyword evidence="5 8" id="KW-0812">Transmembrane</keyword>
<feature type="transmembrane region" description="Helical" evidence="8">
    <location>
        <begin position="228"/>
        <end position="249"/>
    </location>
</feature>
<keyword evidence="7 8" id="KW-0472">Membrane</keyword>
<dbReference type="STRING" id="83784.SAMN05192564_1195"/>
<reference evidence="10" key="1">
    <citation type="submission" date="2016-10" db="EMBL/GenBank/DDBJ databases">
        <authorList>
            <person name="Varghese N."/>
            <person name="Submissions S."/>
        </authorList>
    </citation>
    <scope>NUCLEOTIDE SEQUENCE [LARGE SCALE GENOMIC DNA]</scope>
    <source>
        <strain evidence="10">LMG 24000</strain>
    </source>
</reference>
<dbReference type="PANTHER" id="PTHR31611">
    <property type="entry name" value="HIGH-AFFINITY NICKEL TRANSPORT PROTEIN NIC1"/>
    <property type="match status" value="1"/>
</dbReference>
<protein>
    <recommendedName>
        <fullName evidence="8">Nickel/cobalt efflux system</fullName>
    </recommendedName>
</protein>
<feature type="transmembrane region" description="Helical" evidence="8">
    <location>
        <begin position="198"/>
        <end position="222"/>
    </location>
</feature>
<feature type="transmembrane region" description="Helical" evidence="8">
    <location>
        <begin position="317"/>
        <end position="339"/>
    </location>
</feature>
<keyword evidence="3 8" id="KW-0813">Transport</keyword>
<dbReference type="GO" id="GO:0012505">
    <property type="term" value="C:endomembrane system"/>
    <property type="evidence" value="ECO:0007669"/>
    <property type="project" value="UniProtKB-SubCell"/>
</dbReference>
<feature type="transmembrane region" description="Helical" evidence="8">
    <location>
        <begin position="127"/>
        <end position="150"/>
    </location>
</feature>
<evidence type="ECO:0000256" key="8">
    <source>
        <dbReference type="RuleBase" id="RU362101"/>
    </source>
</evidence>
<dbReference type="Pfam" id="PF03824">
    <property type="entry name" value="NicO"/>
    <property type="match status" value="1"/>
</dbReference>
<evidence type="ECO:0000256" key="5">
    <source>
        <dbReference type="ARBA" id="ARBA00022692"/>
    </source>
</evidence>
<keyword evidence="6 8" id="KW-1133">Transmembrane helix</keyword>
<dbReference type="PANTHER" id="PTHR31611:SF0">
    <property type="entry name" value="HIGH-AFFINITY NICKEL TRANSPORT PROTEIN NIC1"/>
    <property type="match status" value="1"/>
</dbReference>
<dbReference type="NCBIfam" id="TIGR00802">
    <property type="entry name" value="nico"/>
    <property type="match status" value="1"/>
</dbReference>
<dbReference type="Proteomes" id="UP000198638">
    <property type="component" value="Unassembled WGS sequence"/>
</dbReference>
<comment type="subcellular location">
    <subcellularLocation>
        <location evidence="8">Cell membrane</location>
        <topology evidence="8">Multi-pass membrane protein</topology>
    </subcellularLocation>
    <subcellularLocation>
        <location evidence="1">Endomembrane system</location>
        <topology evidence="1">Multi-pass membrane protein</topology>
    </subcellularLocation>
</comment>
<dbReference type="EMBL" id="FNRQ01000019">
    <property type="protein sequence ID" value="SEB25149.1"/>
    <property type="molecule type" value="Genomic_DNA"/>
</dbReference>
<keyword evidence="4" id="KW-0533">Nickel</keyword>
<dbReference type="RefSeq" id="WP_245753594.1">
    <property type="nucleotide sequence ID" value="NZ_FNRQ01000019.1"/>
</dbReference>
<evidence type="ECO:0000256" key="4">
    <source>
        <dbReference type="ARBA" id="ARBA00022596"/>
    </source>
</evidence>
<dbReference type="AlphaFoldDB" id="A0A1H4HTJ6"/>
<dbReference type="GO" id="GO:0015099">
    <property type="term" value="F:nickel cation transmembrane transporter activity"/>
    <property type="evidence" value="ECO:0007669"/>
    <property type="project" value="UniProtKB-UniRule"/>
</dbReference>
<dbReference type="InterPro" id="IPR011541">
    <property type="entry name" value="Ni/Co_transpt_high_affinity"/>
</dbReference>
<evidence type="ECO:0000256" key="1">
    <source>
        <dbReference type="ARBA" id="ARBA00004127"/>
    </source>
</evidence>
<name>A0A1H4HTJ6_9BURK</name>
<evidence type="ECO:0000256" key="2">
    <source>
        <dbReference type="ARBA" id="ARBA00010892"/>
    </source>
</evidence>
<evidence type="ECO:0000313" key="9">
    <source>
        <dbReference type="EMBL" id="SEB25149.1"/>
    </source>
</evidence>